<reference evidence="1" key="1">
    <citation type="submission" date="2010-07" db="EMBL/GenBank/DDBJ databases">
        <authorList>
            <consortium name="CONSOLIDER consortium CSD2007-00005"/>
            <person name="Guazzaroni M.-E."/>
            <person name="Richter M."/>
            <person name="Garcia-Salamanca A."/>
            <person name="Yarza P."/>
            <person name="Ferrer M."/>
        </authorList>
    </citation>
    <scope>NUCLEOTIDE SEQUENCE</scope>
</reference>
<dbReference type="EMBL" id="ADZX01000734">
    <property type="protein sequence ID" value="EFK95576.1"/>
    <property type="molecule type" value="Genomic_DNA"/>
</dbReference>
<dbReference type="AlphaFoldDB" id="D9PLJ3"/>
<reference evidence="1" key="2">
    <citation type="journal article" date="2011" name="Microb. Ecol.">
        <title>Taxonomic and Functional Metagenomic Profiling of the Microbial Community in the Anoxic Sediment of a Sub-saline Shallow Lake (Laguna de Carrizo, Central Spain).</title>
        <authorList>
            <person name="Ferrer M."/>
            <person name="Guazzaroni M.E."/>
            <person name="Richter M."/>
            <person name="Garcia-Salamanca A."/>
            <person name="Yarza P."/>
            <person name="Suarez-Suarez A."/>
            <person name="Solano J."/>
            <person name="Alcaide M."/>
            <person name="van Dillewijn P."/>
            <person name="Molina-Henares M.A."/>
            <person name="Lopez-Cortes N."/>
            <person name="Al-Ramahi Y."/>
            <person name="Guerrero C."/>
            <person name="Acosta A."/>
            <person name="de Eugenio L.I."/>
            <person name="Martinez V."/>
            <person name="Marques S."/>
            <person name="Rojo F."/>
            <person name="Santero E."/>
            <person name="Genilloud O."/>
            <person name="Perez-Perez J."/>
            <person name="Rossello-Mora R."/>
            <person name="Ramos J.L."/>
        </authorList>
    </citation>
    <scope>NUCLEOTIDE SEQUENCE</scope>
</reference>
<organism evidence="1">
    <name type="scientific">sediment metagenome</name>
    <dbReference type="NCBI Taxonomy" id="749907"/>
    <lineage>
        <taxon>unclassified sequences</taxon>
        <taxon>metagenomes</taxon>
        <taxon>ecological metagenomes</taxon>
    </lineage>
</organism>
<feature type="non-terminal residue" evidence="1">
    <location>
        <position position="1"/>
    </location>
</feature>
<comment type="caution">
    <text evidence="1">The sequence shown here is derived from an EMBL/GenBank/DDBJ whole genome shotgun (WGS) entry which is preliminary data.</text>
</comment>
<accession>D9PLJ3</accession>
<evidence type="ECO:0000313" key="1">
    <source>
        <dbReference type="EMBL" id="EFK95576.1"/>
    </source>
</evidence>
<sequence>AVVAAVLELAGQKAQAVPIEAEESMDESWAEPMAFDGCSTKGQARPGDPQPIHIVRKTVQQSADRPATPQGVTA</sequence>
<gene>
    <name evidence="1" type="ORF">LDC_2416</name>
</gene>
<protein>
    <submittedName>
        <fullName evidence="1">Nitrate reductase molybdenum cofactor assembly chaperone</fullName>
    </submittedName>
</protein>
<proteinExistence type="predicted"/>
<name>D9PLJ3_9ZZZZ</name>